<dbReference type="GO" id="GO:0003735">
    <property type="term" value="F:structural constituent of ribosome"/>
    <property type="evidence" value="ECO:0007669"/>
    <property type="project" value="InterPro"/>
</dbReference>
<dbReference type="AlphaFoldDB" id="A0A9W7LB77"/>
<dbReference type="GO" id="GO:1990904">
    <property type="term" value="C:ribonucleoprotein complex"/>
    <property type="evidence" value="ECO:0007669"/>
    <property type="project" value="UniProtKB-KW"/>
</dbReference>
<dbReference type="InterPro" id="IPR009068">
    <property type="entry name" value="uS15_NS1_RNA-bd_sf"/>
</dbReference>
<dbReference type="GO" id="GO:0005840">
    <property type="term" value="C:ribosome"/>
    <property type="evidence" value="ECO:0007669"/>
    <property type="project" value="UniProtKB-KW"/>
</dbReference>
<evidence type="ECO:0008006" key="7">
    <source>
        <dbReference type="Google" id="ProtNLM"/>
    </source>
</evidence>
<proteinExistence type="inferred from homology"/>
<comment type="similarity">
    <text evidence="1 4">Belongs to the universal ribosomal protein uS15 family.</text>
</comment>
<dbReference type="InterPro" id="IPR000589">
    <property type="entry name" value="Ribosomal_uS15"/>
</dbReference>
<dbReference type="GO" id="GO:0005737">
    <property type="term" value="C:cytoplasm"/>
    <property type="evidence" value="ECO:0007669"/>
    <property type="project" value="UniProtKB-ARBA"/>
</dbReference>
<evidence type="ECO:0000313" key="5">
    <source>
        <dbReference type="EMBL" id="GMI43082.1"/>
    </source>
</evidence>
<dbReference type="Gene3D" id="6.10.250.3130">
    <property type="match status" value="1"/>
</dbReference>
<evidence type="ECO:0000256" key="2">
    <source>
        <dbReference type="ARBA" id="ARBA00022980"/>
    </source>
</evidence>
<dbReference type="OrthoDB" id="441444at2759"/>
<dbReference type="GO" id="GO:0006412">
    <property type="term" value="P:translation"/>
    <property type="evidence" value="ECO:0007669"/>
    <property type="project" value="InterPro"/>
</dbReference>
<accession>A0A9W7LB77</accession>
<evidence type="ECO:0000313" key="6">
    <source>
        <dbReference type="Proteomes" id="UP001165065"/>
    </source>
</evidence>
<keyword evidence="6" id="KW-1185">Reference proteome</keyword>
<keyword evidence="2 4" id="KW-0689">Ribosomal protein</keyword>
<name>A0A9W7LB77_9STRA</name>
<sequence length="148" mass="16759">MLAVTRTLVRQPTTHHLSRFFSTNKSTNVASVLLNDFTPDGLNDKVKQALSLRNASRKDLVKFQKKGAVEEFQSFPGDTGSTPVQIASLTVRIEALRSHCGQHKKDKHNRRGLDALVTKRRKLMQYLERKDFASYADVVKRLGLKPLK</sequence>
<dbReference type="PANTHER" id="PTHR23321:SF26">
    <property type="entry name" value="SMALL RIBOSOMAL SUBUNIT PROTEIN US15M"/>
    <property type="match status" value="1"/>
</dbReference>
<dbReference type="SMART" id="SM01387">
    <property type="entry name" value="Ribosomal_S15"/>
    <property type="match status" value="1"/>
</dbReference>
<keyword evidence="3 4" id="KW-0687">Ribonucleoprotein</keyword>
<reference evidence="6" key="1">
    <citation type="journal article" date="2023" name="Commun. Biol.">
        <title>Genome analysis of Parmales, the sister group of diatoms, reveals the evolutionary specialization of diatoms from phago-mixotrophs to photoautotrophs.</title>
        <authorList>
            <person name="Ban H."/>
            <person name="Sato S."/>
            <person name="Yoshikawa S."/>
            <person name="Yamada K."/>
            <person name="Nakamura Y."/>
            <person name="Ichinomiya M."/>
            <person name="Sato N."/>
            <person name="Blanc-Mathieu R."/>
            <person name="Endo H."/>
            <person name="Kuwata A."/>
            <person name="Ogata H."/>
        </authorList>
    </citation>
    <scope>NUCLEOTIDE SEQUENCE [LARGE SCALE GENOMIC DNA]</scope>
</reference>
<dbReference type="NCBIfam" id="TIGR00952">
    <property type="entry name" value="S15_bact"/>
    <property type="match status" value="1"/>
</dbReference>
<gene>
    <name evidence="5" type="ORF">TrCOL_g8104</name>
</gene>
<dbReference type="InterPro" id="IPR005290">
    <property type="entry name" value="Ribosomal_uS15_bac-type"/>
</dbReference>
<comment type="caution">
    <text evidence="5">The sequence shown here is derived from an EMBL/GenBank/DDBJ whole genome shotgun (WGS) entry which is preliminary data.</text>
</comment>
<dbReference type="EMBL" id="BRYA01001449">
    <property type="protein sequence ID" value="GMI43082.1"/>
    <property type="molecule type" value="Genomic_DNA"/>
</dbReference>
<evidence type="ECO:0000256" key="4">
    <source>
        <dbReference type="RuleBase" id="RU003919"/>
    </source>
</evidence>
<dbReference type="Gene3D" id="1.10.287.10">
    <property type="entry name" value="S15/NS1, RNA-binding"/>
    <property type="match status" value="1"/>
</dbReference>
<dbReference type="Proteomes" id="UP001165065">
    <property type="component" value="Unassembled WGS sequence"/>
</dbReference>
<dbReference type="PANTHER" id="PTHR23321">
    <property type="entry name" value="RIBOSOMAL PROTEIN S15, BACTERIAL AND ORGANELLAR"/>
    <property type="match status" value="1"/>
</dbReference>
<dbReference type="HAMAP" id="MF_01343_B">
    <property type="entry name" value="Ribosomal_uS15_B"/>
    <property type="match status" value="1"/>
</dbReference>
<evidence type="ECO:0000256" key="1">
    <source>
        <dbReference type="ARBA" id="ARBA00008434"/>
    </source>
</evidence>
<dbReference type="CDD" id="cd00353">
    <property type="entry name" value="Ribosomal_S15p_S13e"/>
    <property type="match status" value="1"/>
</dbReference>
<dbReference type="Pfam" id="PF00312">
    <property type="entry name" value="Ribosomal_S15"/>
    <property type="match status" value="1"/>
</dbReference>
<protein>
    <recommendedName>
        <fullName evidence="7">30S ribosomal protein S15</fullName>
    </recommendedName>
</protein>
<evidence type="ECO:0000256" key="3">
    <source>
        <dbReference type="ARBA" id="ARBA00023274"/>
    </source>
</evidence>
<organism evidence="5 6">
    <name type="scientific">Triparma columacea</name>
    <dbReference type="NCBI Taxonomy" id="722753"/>
    <lineage>
        <taxon>Eukaryota</taxon>
        <taxon>Sar</taxon>
        <taxon>Stramenopiles</taxon>
        <taxon>Ochrophyta</taxon>
        <taxon>Bolidophyceae</taxon>
        <taxon>Parmales</taxon>
        <taxon>Triparmaceae</taxon>
        <taxon>Triparma</taxon>
    </lineage>
</organism>
<dbReference type="SUPFAM" id="SSF47060">
    <property type="entry name" value="S15/NS1 RNA-binding domain"/>
    <property type="match status" value="1"/>
</dbReference>